<dbReference type="Proteomes" id="UP000291189">
    <property type="component" value="Unassembled WGS sequence"/>
</dbReference>
<dbReference type="EMBL" id="SDPU01000036">
    <property type="protein sequence ID" value="RYU09256.1"/>
    <property type="molecule type" value="Genomic_DNA"/>
</dbReference>
<dbReference type="AlphaFoldDB" id="A0A4V1Z108"/>
<evidence type="ECO:0000313" key="2">
    <source>
        <dbReference type="EMBL" id="RYU09256.1"/>
    </source>
</evidence>
<feature type="transmembrane region" description="Helical" evidence="1">
    <location>
        <begin position="111"/>
        <end position="130"/>
    </location>
</feature>
<gene>
    <name evidence="2" type="ORF">ETU37_22180</name>
</gene>
<dbReference type="Pfam" id="PF10067">
    <property type="entry name" value="DUF2306"/>
    <property type="match status" value="1"/>
</dbReference>
<dbReference type="OrthoDB" id="4698148at2"/>
<reference evidence="2 3" key="1">
    <citation type="submission" date="2019-01" db="EMBL/GenBank/DDBJ databases">
        <title>Nocardioides guangzhouensis sp. nov., an actinobacterium isolated from soil.</title>
        <authorList>
            <person name="Fu Y."/>
            <person name="Cai Y."/>
            <person name="Lin Z."/>
            <person name="Chen P."/>
        </authorList>
    </citation>
    <scope>NUCLEOTIDE SEQUENCE [LARGE SCALE GENOMIC DNA]</scope>
    <source>
        <strain evidence="2 3">NBRC 105384</strain>
    </source>
</reference>
<keyword evidence="1" id="KW-0472">Membrane</keyword>
<feature type="transmembrane region" description="Helical" evidence="1">
    <location>
        <begin position="79"/>
        <end position="99"/>
    </location>
</feature>
<feature type="transmembrane region" description="Helical" evidence="1">
    <location>
        <begin position="47"/>
        <end position="67"/>
    </location>
</feature>
<protein>
    <submittedName>
        <fullName evidence="2">DUF2306 domain-containing protein</fullName>
    </submittedName>
</protein>
<dbReference type="InterPro" id="IPR018750">
    <property type="entry name" value="DUF2306_membrane"/>
</dbReference>
<proteinExistence type="predicted"/>
<feature type="transmembrane region" description="Helical" evidence="1">
    <location>
        <begin position="172"/>
        <end position="192"/>
    </location>
</feature>
<feature type="transmembrane region" description="Helical" evidence="1">
    <location>
        <begin position="142"/>
        <end position="160"/>
    </location>
</feature>
<sequence>MWTTRTKVGWGFVLLGALLLVWASSRYYFVGPEGRFQPEGYDGHMPGLLLHISAMSVAVLAGPFQLLRSLRERHFGFHRALGTVYVVSALLGGLGGLYMAPFSAYGLGTHLAFTILGAGVLATTSIAFVRIRGGDVQSHREWMTRSYALIFAAVTLRLYLPFLEAAFGEKLGYQIVAWACFVPNALFAEWLIRTRLRRHPEPPRWAPAAAPSPTPLT</sequence>
<evidence type="ECO:0000256" key="1">
    <source>
        <dbReference type="SAM" id="Phobius"/>
    </source>
</evidence>
<keyword evidence="3" id="KW-1185">Reference proteome</keyword>
<dbReference type="RefSeq" id="WP_129989554.1">
    <property type="nucleotide sequence ID" value="NZ_SDPU01000036.1"/>
</dbReference>
<organism evidence="2 3">
    <name type="scientific">Nocardioides iriomotensis</name>
    <dbReference type="NCBI Taxonomy" id="715784"/>
    <lineage>
        <taxon>Bacteria</taxon>
        <taxon>Bacillati</taxon>
        <taxon>Actinomycetota</taxon>
        <taxon>Actinomycetes</taxon>
        <taxon>Propionibacteriales</taxon>
        <taxon>Nocardioidaceae</taxon>
        <taxon>Nocardioides</taxon>
    </lineage>
</organism>
<comment type="caution">
    <text evidence="2">The sequence shown here is derived from an EMBL/GenBank/DDBJ whole genome shotgun (WGS) entry which is preliminary data.</text>
</comment>
<accession>A0A4V1Z108</accession>
<name>A0A4V1Z108_9ACTN</name>
<keyword evidence="1" id="KW-0812">Transmembrane</keyword>
<keyword evidence="1" id="KW-1133">Transmembrane helix</keyword>
<evidence type="ECO:0000313" key="3">
    <source>
        <dbReference type="Proteomes" id="UP000291189"/>
    </source>
</evidence>